<dbReference type="ExpressionAtlas" id="I1ME01">
    <property type="expression patterns" value="baseline and differential"/>
</dbReference>
<dbReference type="InParanoid" id="I1ME01"/>
<evidence type="ECO:0000313" key="4">
    <source>
        <dbReference type="Proteomes" id="UP000008827"/>
    </source>
</evidence>
<feature type="chain" id="PRO_5014578794" evidence="1">
    <location>
        <begin position="30"/>
        <end position="89"/>
    </location>
</feature>
<dbReference type="HOGENOM" id="CLU_2459140_0_0_1"/>
<feature type="signal peptide" evidence="1">
    <location>
        <begin position="1"/>
        <end position="29"/>
    </location>
</feature>
<gene>
    <name evidence="2" type="ORF">GLYMA_15G057600</name>
</gene>
<keyword evidence="1" id="KW-0732">Signal</keyword>
<reference evidence="2" key="3">
    <citation type="submission" date="2018-07" db="EMBL/GenBank/DDBJ databases">
        <title>WGS assembly of Glycine max.</title>
        <authorList>
            <person name="Schmutz J."/>
            <person name="Cannon S."/>
            <person name="Schlueter J."/>
            <person name="Ma J."/>
            <person name="Mitros T."/>
            <person name="Nelson W."/>
            <person name="Hyten D."/>
            <person name="Song Q."/>
            <person name="Thelen J."/>
            <person name="Cheng J."/>
            <person name="Xu D."/>
            <person name="Hellsten U."/>
            <person name="May G."/>
            <person name="Yu Y."/>
            <person name="Sakurai T."/>
            <person name="Umezawa T."/>
            <person name="Bhattacharyya M."/>
            <person name="Sandhu D."/>
            <person name="Valliyodan B."/>
            <person name="Lindquist E."/>
            <person name="Peto M."/>
            <person name="Grant D."/>
            <person name="Shu S."/>
            <person name="Goodstein D."/>
            <person name="Barry K."/>
            <person name="Futrell-Griggs M."/>
            <person name="Abernathy B."/>
            <person name="Du J."/>
            <person name="Tian Z."/>
            <person name="Zhu L."/>
            <person name="Gill N."/>
            <person name="Joshi T."/>
            <person name="Libault M."/>
            <person name="Sethuraman A."/>
            <person name="Zhang X."/>
            <person name="Shinozaki K."/>
            <person name="Nguyen H."/>
            <person name="Wing R."/>
            <person name="Cregan P."/>
            <person name="Specht J."/>
            <person name="Grimwood J."/>
            <person name="Rokhsar D."/>
            <person name="Stacey G."/>
            <person name="Shoemaker R."/>
            <person name="Jackson S."/>
        </authorList>
    </citation>
    <scope>NUCLEOTIDE SEQUENCE</scope>
    <source>
        <tissue evidence="2">Callus</tissue>
    </source>
</reference>
<evidence type="ECO:0000313" key="2">
    <source>
        <dbReference type="EMBL" id="KRH10597.1"/>
    </source>
</evidence>
<dbReference type="AlphaFoldDB" id="I1ME01"/>
<reference evidence="2 3" key="1">
    <citation type="journal article" date="2010" name="Nature">
        <title>Genome sequence of the palaeopolyploid soybean.</title>
        <authorList>
            <person name="Schmutz J."/>
            <person name="Cannon S.B."/>
            <person name="Schlueter J."/>
            <person name="Ma J."/>
            <person name="Mitros T."/>
            <person name="Nelson W."/>
            <person name="Hyten D.L."/>
            <person name="Song Q."/>
            <person name="Thelen J.J."/>
            <person name="Cheng J."/>
            <person name="Xu D."/>
            <person name="Hellsten U."/>
            <person name="May G.D."/>
            <person name="Yu Y."/>
            <person name="Sakurai T."/>
            <person name="Umezawa T."/>
            <person name="Bhattacharyya M.K."/>
            <person name="Sandhu D."/>
            <person name="Valliyodan B."/>
            <person name="Lindquist E."/>
            <person name="Peto M."/>
            <person name="Grant D."/>
            <person name="Shu S."/>
            <person name="Goodstein D."/>
            <person name="Barry K."/>
            <person name="Futrell-Griggs M."/>
            <person name="Abernathy B."/>
            <person name="Du J."/>
            <person name="Tian Z."/>
            <person name="Zhu L."/>
            <person name="Gill N."/>
            <person name="Joshi T."/>
            <person name="Libault M."/>
            <person name="Sethuraman A."/>
            <person name="Zhang X.-C."/>
            <person name="Shinozaki K."/>
            <person name="Nguyen H.T."/>
            <person name="Wing R.A."/>
            <person name="Cregan P."/>
            <person name="Specht J."/>
            <person name="Grimwood J."/>
            <person name="Rokhsar D."/>
            <person name="Stacey G."/>
            <person name="Shoemaker R.C."/>
            <person name="Jackson S.A."/>
        </authorList>
    </citation>
    <scope>NUCLEOTIDE SEQUENCE [LARGE SCALE GENOMIC DNA]</scope>
    <source>
        <strain evidence="3">cv. Williams 82</strain>
        <tissue evidence="2">Callus</tissue>
    </source>
</reference>
<reference evidence="3" key="2">
    <citation type="submission" date="2018-02" db="UniProtKB">
        <authorList>
            <consortium name="EnsemblPlants"/>
        </authorList>
    </citation>
    <scope>IDENTIFICATION</scope>
    <source>
        <strain evidence="3">Williams 82</strain>
    </source>
</reference>
<keyword evidence="4" id="KW-1185">Reference proteome</keyword>
<protein>
    <submittedName>
        <fullName evidence="2 3">Uncharacterized protein</fullName>
    </submittedName>
</protein>
<dbReference type="EMBL" id="CM000848">
    <property type="protein sequence ID" value="KRH10597.1"/>
    <property type="molecule type" value="Genomic_DNA"/>
</dbReference>
<dbReference type="EnsemblPlants" id="KRH10597">
    <property type="protein sequence ID" value="KRH10597"/>
    <property type="gene ID" value="GLYMA_15G057600"/>
</dbReference>
<organism evidence="2">
    <name type="scientific">Glycine max</name>
    <name type="common">Soybean</name>
    <name type="synonym">Glycine hispida</name>
    <dbReference type="NCBI Taxonomy" id="3847"/>
    <lineage>
        <taxon>Eukaryota</taxon>
        <taxon>Viridiplantae</taxon>
        <taxon>Streptophyta</taxon>
        <taxon>Embryophyta</taxon>
        <taxon>Tracheophyta</taxon>
        <taxon>Spermatophyta</taxon>
        <taxon>Magnoliopsida</taxon>
        <taxon>eudicotyledons</taxon>
        <taxon>Gunneridae</taxon>
        <taxon>Pentapetalae</taxon>
        <taxon>rosids</taxon>
        <taxon>fabids</taxon>
        <taxon>Fabales</taxon>
        <taxon>Fabaceae</taxon>
        <taxon>Papilionoideae</taxon>
        <taxon>50 kb inversion clade</taxon>
        <taxon>NPAAA clade</taxon>
        <taxon>indigoferoid/millettioid clade</taxon>
        <taxon>Phaseoleae</taxon>
        <taxon>Glycine</taxon>
        <taxon>Glycine subgen. Soja</taxon>
    </lineage>
</organism>
<name>I1ME01_SOYBN</name>
<evidence type="ECO:0000313" key="3">
    <source>
        <dbReference type="EnsemblPlants" id="KRH10597"/>
    </source>
</evidence>
<dbReference type="PaxDb" id="3847-GLYMA15G06270.1"/>
<dbReference type="Proteomes" id="UP000008827">
    <property type="component" value="Chromosome 15"/>
</dbReference>
<evidence type="ECO:0000256" key="1">
    <source>
        <dbReference type="SAM" id="SignalP"/>
    </source>
</evidence>
<dbReference type="OrthoDB" id="1435985at2759"/>
<sequence length="89" mass="9418">MGSSRLSFILVLVLVTFSSMIIDSRVAEARTLPKSALLPSKVDIPTVVPLPLVAPLPNLPVTLPPVPELPAVPKVPIPEVIVNNAKIIP</sequence>
<proteinExistence type="predicted"/>
<dbReference type="Gramene" id="KRH10597">
    <property type="protein sequence ID" value="KRH10597"/>
    <property type="gene ID" value="GLYMA_15G057600"/>
</dbReference>
<accession>I1ME01</accession>